<accession>A0A7S4V2Y9</accession>
<protein>
    <submittedName>
        <fullName evidence="2">Uncharacterized protein</fullName>
    </submittedName>
</protein>
<dbReference type="EMBL" id="HBNS01016814">
    <property type="protein sequence ID" value="CAE4604418.1"/>
    <property type="molecule type" value="Transcribed_RNA"/>
</dbReference>
<organism evidence="2">
    <name type="scientific">Ditylum brightwellii</name>
    <dbReference type="NCBI Taxonomy" id="49249"/>
    <lineage>
        <taxon>Eukaryota</taxon>
        <taxon>Sar</taxon>
        <taxon>Stramenopiles</taxon>
        <taxon>Ochrophyta</taxon>
        <taxon>Bacillariophyta</taxon>
        <taxon>Mediophyceae</taxon>
        <taxon>Lithodesmiophycidae</taxon>
        <taxon>Lithodesmiales</taxon>
        <taxon>Lithodesmiaceae</taxon>
        <taxon>Ditylum</taxon>
    </lineage>
</organism>
<proteinExistence type="predicted"/>
<keyword evidence="1" id="KW-0175">Coiled coil</keyword>
<gene>
    <name evidence="2" type="ORF">DBRI00130_LOCUS13438</name>
</gene>
<feature type="coiled-coil region" evidence="1">
    <location>
        <begin position="206"/>
        <end position="247"/>
    </location>
</feature>
<evidence type="ECO:0000256" key="1">
    <source>
        <dbReference type="SAM" id="Coils"/>
    </source>
</evidence>
<dbReference type="AlphaFoldDB" id="A0A7S4V2Y9"/>
<name>A0A7S4V2Y9_9STRA</name>
<evidence type="ECO:0000313" key="2">
    <source>
        <dbReference type="EMBL" id="CAE4604418.1"/>
    </source>
</evidence>
<sequence>MNHSPLGILPSLSIIFRSRAMKATLAAIPSTMLSMMIAFTLCVDTTSFLSTAPSKRGVVILHDNKFNREIEENAMRRAMQEKAKKGGGVGETAAGAILGGLVLGPFGALFGASMGANFGSARALDRAKKEEMERMGITPDMLKMAEEVGLELERAMEGLKASQESLETQQRFARRLDSDSERIFEKAKEAIASENEESARAFLMERQQLQQKLKKALMGAAEEKKRLEVMERNVRTMENRAMEIETLLRRSVGAKSLQDTSMSTLSLSNEDPLLQKFRDMGID</sequence>
<reference evidence="2" key="1">
    <citation type="submission" date="2021-01" db="EMBL/GenBank/DDBJ databases">
        <authorList>
            <person name="Corre E."/>
            <person name="Pelletier E."/>
            <person name="Niang G."/>
            <person name="Scheremetjew M."/>
            <person name="Finn R."/>
            <person name="Kale V."/>
            <person name="Holt S."/>
            <person name="Cochrane G."/>
            <person name="Meng A."/>
            <person name="Brown T."/>
            <person name="Cohen L."/>
        </authorList>
    </citation>
    <scope>NUCLEOTIDE SEQUENCE</scope>
    <source>
        <strain evidence="2">GSO104</strain>
    </source>
</reference>